<dbReference type="PANTHER" id="PTHR22888:SF9">
    <property type="entry name" value="CYTOCHROME C OXIDASE SUBUNIT 2"/>
    <property type="match status" value="1"/>
</dbReference>
<dbReference type="GO" id="GO:0042773">
    <property type="term" value="P:ATP synthesis coupled electron transport"/>
    <property type="evidence" value="ECO:0007669"/>
    <property type="project" value="TreeGrafter"/>
</dbReference>
<dbReference type="Pfam" id="PF02790">
    <property type="entry name" value="COX2_TM"/>
    <property type="match status" value="1"/>
</dbReference>
<evidence type="ECO:0000256" key="14">
    <source>
        <dbReference type="ARBA" id="ARBA00023136"/>
    </source>
</evidence>
<keyword evidence="6 16" id="KW-0812">Transmembrane</keyword>
<keyword evidence="13 16" id="KW-0186">Copper</keyword>
<geneLocation type="mitochondrion" evidence="20"/>
<keyword evidence="10" id="KW-1278">Translocase</keyword>
<dbReference type="PRINTS" id="PR01166">
    <property type="entry name" value="CYCOXIDASEII"/>
</dbReference>
<sequence length="225" mass="25512">MSVWSQILFQESASPIMQLLSLFHDYTLSIIVFIVIFVMGVSLSMISNRFISDFPVVTMVEVVWTVVPIIILFMVVVPSLQILYFMEENDSYLTLKVTGHQWYWSYELADVDLEFDSYMLGSHQLGEYRLLDVDHRVVLPINKELRALITSGDVLHCWSLPSLSVKADAVPGRLNQVYFNILRSSLIYGQCSEICGANHSFMPISVEGLSLGQFLGWCNADTPDV</sequence>
<keyword evidence="9" id="KW-0460">Magnesium</keyword>
<dbReference type="FunFam" id="2.60.40.420:FF:000001">
    <property type="entry name" value="Cytochrome c oxidase subunit 2"/>
    <property type="match status" value="1"/>
</dbReference>
<comment type="cofactor">
    <cofactor evidence="16">
        <name>Cu cation</name>
        <dbReference type="ChEBI" id="CHEBI:23378"/>
    </cofactor>
    <text evidence="16">Binds a copper A center.</text>
</comment>
<evidence type="ECO:0000256" key="15">
    <source>
        <dbReference type="ARBA" id="ARBA00049512"/>
    </source>
</evidence>
<dbReference type="GeneID" id="11540587"/>
<feature type="transmembrane region" description="Helical" evidence="17">
    <location>
        <begin position="26"/>
        <end position="46"/>
    </location>
</feature>
<keyword evidence="16 20" id="KW-0496">Mitochondrion</keyword>
<evidence type="ECO:0000256" key="10">
    <source>
        <dbReference type="ARBA" id="ARBA00022967"/>
    </source>
</evidence>
<evidence type="ECO:0000256" key="4">
    <source>
        <dbReference type="ARBA" id="ARBA00022448"/>
    </source>
</evidence>
<dbReference type="EMBL" id="JQ061319">
    <property type="protein sequence ID" value="AEX16058.1"/>
    <property type="molecule type" value="Genomic_DNA"/>
</dbReference>
<feature type="domain" description="Cytochrome oxidase subunit II transmembrane region profile" evidence="19">
    <location>
        <begin position="1"/>
        <end position="90"/>
    </location>
</feature>
<dbReference type="SUPFAM" id="SSF81464">
    <property type="entry name" value="Cytochrome c oxidase subunit II-like, transmembrane region"/>
    <property type="match status" value="1"/>
</dbReference>
<keyword evidence="8 16" id="KW-0999">Mitochondrion inner membrane</keyword>
<dbReference type="Pfam" id="PF00116">
    <property type="entry name" value="COX2"/>
    <property type="match status" value="1"/>
</dbReference>
<dbReference type="PANTHER" id="PTHR22888">
    <property type="entry name" value="CYTOCHROME C OXIDASE, SUBUNIT II"/>
    <property type="match status" value="1"/>
</dbReference>
<gene>
    <name evidence="20" type="primary">COX2</name>
</gene>
<dbReference type="GO" id="GO:0004129">
    <property type="term" value="F:cytochrome-c oxidase activity"/>
    <property type="evidence" value="ECO:0007669"/>
    <property type="project" value="UniProtKB-EC"/>
</dbReference>
<evidence type="ECO:0000256" key="17">
    <source>
        <dbReference type="SAM" id="Phobius"/>
    </source>
</evidence>
<evidence type="ECO:0000259" key="19">
    <source>
        <dbReference type="PROSITE" id="PS50999"/>
    </source>
</evidence>
<dbReference type="Gene3D" id="2.60.40.420">
    <property type="entry name" value="Cupredoxins - blue copper proteins"/>
    <property type="match status" value="1"/>
</dbReference>
<evidence type="ECO:0000256" key="11">
    <source>
        <dbReference type="ARBA" id="ARBA00022982"/>
    </source>
</evidence>
<dbReference type="InterPro" id="IPR045187">
    <property type="entry name" value="CcO_II"/>
</dbReference>
<dbReference type="InterPro" id="IPR034210">
    <property type="entry name" value="CcO_II_C"/>
</dbReference>
<evidence type="ECO:0000256" key="13">
    <source>
        <dbReference type="ARBA" id="ARBA00023008"/>
    </source>
</evidence>
<evidence type="ECO:0000313" key="20">
    <source>
        <dbReference type="EMBL" id="AEX16058.1"/>
    </source>
</evidence>
<dbReference type="InterPro" id="IPR011759">
    <property type="entry name" value="Cyt_c_oxidase_su2_TM_dom"/>
</dbReference>
<evidence type="ECO:0000256" key="16">
    <source>
        <dbReference type="RuleBase" id="RU000457"/>
    </source>
</evidence>
<comment type="function">
    <text evidence="16">Component of the cytochrome c oxidase, the last enzyme in the mitochondrial electron transport chain which drives oxidative phosphorylation. The respiratory chain contains 3 multisubunit complexes succinate dehydrogenase (complex II, CII), ubiquinol-cytochrome c oxidoreductase (cytochrome b-c1 complex, complex III, CIII) and cytochrome c oxidase (complex IV, CIV), that cooperate to transfer electrons derived from NADH and succinate to molecular oxygen, creating an electrochemical gradient over the inner membrane that drives transmembrane transport and the ATP synthase. Cytochrome c oxidase is the component of the respiratory chain that catalyzes the reduction of oxygen to water. Electrons originating from reduced cytochrome c in the intermembrane space (IMS) are transferred via the dinuclear copper A center (CU(A)) of subunit 2 and heme A of subunit 1 to the active site in subunit 1, a binuclear center (BNC) formed by heme A3 and copper B (CU(B)). The BNC reduces molecular oxygen to 2 water molecules using 4 electrons from cytochrome c in the IMS and 4 protons from the mitochondrial matrix.</text>
</comment>
<evidence type="ECO:0000256" key="9">
    <source>
        <dbReference type="ARBA" id="ARBA00022842"/>
    </source>
</evidence>
<proteinExistence type="inferred from homology"/>
<keyword evidence="14 16" id="KW-0472">Membrane</keyword>
<evidence type="ECO:0000256" key="7">
    <source>
        <dbReference type="ARBA" id="ARBA00022723"/>
    </source>
</evidence>
<dbReference type="RefSeq" id="YP_005089253.1">
    <property type="nucleotide sequence ID" value="NC_016722.1"/>
</dbReference>
<keyword evidence="11 16" id="KW-0249">Electron transport</keyword>
<comment type="catalytic activity">
    <reaction evidence="15">
        <text>4 Fe(II)-[cytochrome c] + O2 + 8 H(+)(in) = 4 Fe(III)-[cytochrome c] + 2 H2O + 4 H(+)(out)</text>
        <dbReference type="Rhea" id="RHEA:11436"/>
        <dbReference type="Rhea" id="RHEA-COMP:10350"/>
        <dbReference type="Rhea" id="RHEA-COMP:14399"/>
        <dbReference type="ChEBI" id="CHEBI:15377"/>
        <dbReference type="ChEBI" id="CHEBI:15378"/>
        <dbReference type="ChEBI" id="CHEBI:15379"/>
        <dbReference type="ChEBI" id="CHEBI:29033"/>
        <dbReference type="ChEBI" id="CHEBI:29034"/>
        <dbReference type="EC" id="7.1.1.9"/>
    </reaction>
    <physiologicalReaction direction="left-to-right" evidence="15">
        <dbReference type="Rhea" id="RHEA:11437"/>
    </physiologicalReaction>
</comment>
<dbReference type="CDD" id="cd13912">
    <property type="entry name" value="CcO_II_C"/>
    <property type="match status" value="1"/>
</dbReference>
<dbReference type="InterPro" id="IPR036257">
    <property type="entry name" value="Cyt_c_oxidase_su2_TM_sf"/>
</dbReference>
<evidence type="ECO:0000256" key="12">
    <source>
        <dbReference type="ARBA" id="ARBA00022989"/>
    </source>
</evidence>
<dbReference type="PROSITE" id="PS50999">
    <property type="entry name" value="COX2_TM"/>
    <property type="match status" value="1"/>
</dbReference>
<name>H2ESU0_9BILA</name>
<dbReference type="GO" id="GO:0005507">
    <property type="term" value="F:copper ion binding"/>
    <property type="evidence" value="ECO:0007669"/>
    <property type="project" value="InterPro"/>
</dbReference>
<comment type="subcellular location">
    <subcellularLocation>
        <location evidence="1 16">Mitochondrion inner membrane</location>
        <topology evidence="1 16">Multi-pass membrane protein</topology>
    </subcellularLocation>
</comment>
<protein>
    <recommendedName>
        <fullName evidence="3 16">Cytochrome c oxidase subunit 2</fullName>
    </recommendedName>
</protein>
<accession>H2ESU0</accession>
<dbReference type="PROSITE" id="PS00078">
    <property type="entry name" value="COX2"/>
    <property type="match status" value="1"/>
</dbReference>
<keyword evidence="5 16" id="KW-0679">Respiratory chain</keyword>
<dbReference type="GO" id="GO:0005743">
    <property type="term" value="C:mitochondrial inner membrane"/>
    <property type="evidence" value="ECO:0007669"/>
    <property type="project" value="UniProtKB-SubCell"/>
</dbReference>
<dbReference type="Gene3D" id="1.10.287.90">
    <property type="match status" value="1"/>
</dbReference>
<dbReference type="AlphaFoldDB" id="H2ESU0"/>
<evidence type="ECO:0000256" key="3">
    <source>
        <dbReference type="ARBA" id="ARBA00015946"/>
    </source>
</evidence>
<dbReference type="CTD" id="4513"/>
<evidence type="ECO:0000259" key="18">
    <source>
        <dbReference type="PROSITE" id="PS50857"/>
    </source>
</evidence>
<dbReference type="InterPro" id="IPR001505">
    <property type="entry name" value="Copper_CuA"/>
</dbReference>
<evidence type="ECO:0000256" key="2">
    <source>
        <dbReference type="ARBA" id="ARBA00007866"/>
    </source>
</evidence>
<dbReference type="SUPFAM" id="SSF49503">
    <property type="entry name" value="Cupredoxins"/>
    <property type="match status" value="1"/>
</dbReference>
<keyword evidence="4 16" id="KW-0813">Transport</keyword>
<reference evidence="20" key="1">
    <citation type="journal article" date="2011" name="BMC Genomics">
        <title>The complete mitochondrial genome of Flustra foliacea (Ectoprocta, Cheilostomata) - compositional bias affects phylogenetic analyses of lophotrochozoan relationships.</title>
        <authorList>
            <person name="Nesnidal M.P."/>
            <person name="Helmkampf M."/>
            <person name="Bruchhaus I."/>
            <person name="Hausdorf B."/>
        </authorList>
    </citation>
    <scope>NUCLEOTIDE SEQUENCE</scope>
</reference>
<evidence type="ECO:0000256" key="8">
    <source>
        <dbReference type="ARBA" id="ARBA00022792"/>
    </source>
</evidence>
<organism evidence="20">
    <name type="scientific">Flustra foliacea</name>
    <name type="common">greater hornwrack</name>
    <dbReference type="NCBI Taxonomy" id="478208"/>
    <lineage>
        <taxon>Eukaryota</taxon>
        <taxon>Metazoa</taxon>
        <taxon>Spiralia</taxon>
        <taxon>Lophotrochozoa</taxon>
        <taxon>Bryozoa</taxon>
        <taxon>Gymnolaemata</taxon>
        <taxon>Cheilostomatida</taxon>
        <taxon>Flustrina</taxon>
        <taxon>Flustroidea</taxon>
        <taxon>Flustridae</taxon>
        <taxon>Flustra</taxon>
    </lineage>
</organism>
<keyword evidence="7 16" id="KW-0479">Metal-binding</keyword>
<keyword evidence="12 17" id="KW-1133">Transmembrane helix</keyword>
<dbReference type="InterPro" id="IPR008972">
    <property type="entry name" value="Cupredoxin"/>
</dbReference>
<evidence type="ECO:0000256" key="1">
    <source>
        <dbReference type="ARBA" id="ARBA00004448"/>
    </source>
</evidence>
<dbReference type="PROSITE" id="PS50857">
    <property type="entry name" value="COX2_CUA"/>
    <property type="match status" value="1"/>
</dbReference>
<dbReference type="InterPro" id="IPR002429">
    <property type="entry name" value="CcO_II-like_C"/>
</dbReference>
<comment type="similarity">
    <text evidence="2 16">Belongs to the cytochrome c oxidase subunit 2 family.</text>
</comment>
<feature type="transmembrane region" description="Helical" evidence="17">
    <location>
        <begin position="66"/>
        <end position="86"/>
    </location>
</feature>
<evidence type="ECO:0000256" key="5">
    <source>
        <dbReference type="ARBA" id="ARBA00022660"/>
    </source>
</evidence>
<evidence type="ECO:0000256" key="6">
    <source>
        <dbReference type="ARBA" id="ARBA00022692"/>
    </source>
</evidence>
<feature type="domain" description="Cytochrome oxidase subunit II copper A binding" evidence="18">
    <location>
        <begin position="90"/>
        <end position="220"/>
    </location>
</feature>